<dbReference type="GO" id="GO:0005464">
    <property type="term" value="F:UDP-xylose transmembrane transporter activity"/>
    <property type="evidence" value="ECO:0007669"/>
    <property type="project" value="TreeGrafter"/>
</dbReference>
<sequence>MTSVLELSLSFLGDWTVILGLIFGGCCSNAWALEIAASQNKNAGTLITLAQFILVSFVGLPKRLCILRPAHGKEKHGDVKQWEPFHFATLVHQPSALLRVRFKPLAIPVSKWIVQVVLFLLTSLLNNMAFKYRVPMAIHIIFRSAGLVTNLLIGKLWAGKRYTRLQVLSVLIVTAGVVLTTVSTRPVKPAAASLNNDSSGYSYAIGIGILTGALLLSSAMGLVQDKTYAEYGRGHWEEGMFYLHFLALPMFIPLTGDIREQVFVLNSSPPVDLLSFTGTPGLKGGSGIHIPVFWIPLIFNIATQLVCVSGVHRLTAKVSSLTVTLVLAVRKAVSLVLSVVVIGGGSGDRWLWVGSFLVLLGTVVYAWDGTREKSKSEPVRRQRLPETAKQD</sequence>
<evidence type="ECO:0000256" key="2">
    <source>
        <dbReference type="ARBA" id="ARBA00022448"/>
    </source>
</evidence>
<dbReference type="InterPro" id="IPR037185">
    <property type="entry name" value="EmrE-like"/>
</dbReference>
<evidence type="ECO:0000313" key="8">
    <source>
        <dbReference type="EMBL" id="KIM27301.1"/>
    </source>
</evidence>
<evidence type="ECO:0000256" key="5">
    <source>
        <dbReference type="ARBA" id="ARBA00022989"/>
    </source>
</evidence>
<evidence type="ECO:0000313" key="9">
    <source>
        <dbReference type="Proteomes" id="UP000054097"/>
    </source>
</evidence>
<feature type="transmembrane region" description="Helical" evidence="7">
    <location>
        <begin position="12"/>
        <end position="31"/>
    </location>
</feature>
<dbReference type="GO" id="GO:0000139">
    <property type="term" value="C:Golgi membrane"/>
    <property type="evidence" value="ECO:0007669"/>
    <property type="project" value="TreeGrafter"/>
</dbReference>
<feature type="transmembrane region" description="Helical" evidence="7">
    <location>
        <begin position="239"/>
        <end position="256"/>
    </location>
</feature>
<evidence type="ECO:0000256" key="4">
    <source>
        <dbReference type="ARBA" id="ARBA00022692"/>
    </source>
</evidence>
<reference evidence="8 9" key="1">
    <citation type="submission" date="2014-04" db="EMBL/GenBank/DDBJ databases">
        <authorList>
            <consortium name="DOE Joint Genome Institute"/>
            <person name="Kuo A."/>
            <person name="Zuccaro A."/>
            <person name="Kohler A."/>
            <person name="Nagy L.G."/>
            <person name="Floudas D."/>
            <person name="Copeland A."/>
            <person name="Barry K.W."/>
            <person name="Cichocki N."/>
            <person name="Veneault-Fourrey C."/>
            <person name="LaButti K."/>
            <person name="Lindquist E.A."/>
            <person name="Lipzen A."/>
            <person name="Lundell T."/>
            <person name="Morin E."/>
            <person name="Murat C."/>
            <person name="Sun H."/>
            <person name="Tunlid A."/>
            <person name="Henrissat B."/>
            <person name="Grigoriev I.V."/>
            <person name="Hibbett D.S."/>
            <person name="Martin F."/>
            <person name="Nordberg H.P."/>
            <person name="Cantor M.N."/>
            <person name="Hua S.X."/>
        </authorList>
    </citation>
    <scope>NUCLEOTIDE SEQUENCE [LARGE SCALE GENOMIC DNA]</scope>
    <source>
        <strain evidence="8 9">MAFF 305830</strain>
    </source>
</reference>
<protein>
    <recommendedName>
        <fullName evidence="10">Sugar phosphate transporter domain-containing protein</fullName>
    </recommendedName>
</protein>
<evidence type="ECO:0008006" key="10">
    <source>
        <dbReference type="Google" id="ProtNLM"/>
    </source>
</evidence>
<dbReference type="InterPro" id="IPR013657">
    <property type="entry name" value="SCL35B1-4/HUT1"/>
</dbReference>
<keyword evidence="2" id="KW-0813">Transport</keyword>
<keyword evidence="4 7" id="KW-0812">Transmembrane</keyword>
<feature type="transmembrane region" description="Helical" evidence="7">
    <location>
        <begin position="203"/>
        <end position="223"/>
    </location>
</feature>
<dbReference type="GO" id="GO:0005789">
    <property type="term" value="C:endoplasmic reticulum membrane"/>
    <property type="evidence" value="ECO:0007669"/>
    <property type="project" value="TreeGrafter"/>
</dbReference>
<dbReference type="OrthoDB" id="999962at2759"/>
<feature type="transmembrane region" description="Helical" evidence="7">
    <location>
        <begin position="350"/>
        <end position="367"/>
    </location>
</feature>
<name>A0A0C3B753_SERVB</name>
<dbReference type="AlphaFoldDB" id="A0A0C3B753"/>
<feature type="transmembrane region" description="Helical" evidence="7">
    <location>
        <begin position="165"/>
        <end position="183"/>
    </location>
</feature>
<dbReference type="Pfam" id="PF08449">
    <property type="entry name" value="UAA"/>
    <property type="match status" value="1"/>
</dbReference>
<accession>A0A0C3B753</accession>
<keyword evidence="3" id="KW-0762">Sugar transport</keyword>
<proteinExistence type="predicted"/>
<keyword evidence="5 7" id="KW-1133">Transmembrane helix</keyword>
<evidence type="ECO:0000256" key="6">
    <source>
        <dbReference type="ARBA" id="ARBA00023136"/>
    </source>
</evidence>
<comment type="subcellular location">
    <subcellularLocation>
        <location evidence="1">Endomembrane system</location>
        <topology evidence="1">Multi-pass membrane protein</topology>
    </subcellularLocation>
</comment>
<evidence type="ECO:0000256" key="1">
    <source>
        <dbReference type="ARBA" id="ARBA00004127"/>
    </source>
</evidence>
<keyword evidence="6 7" id="KW-0472">Membrane</keyword>
<dbReference type="Proteomes" id="UP000054097">
    <property type="component" value="Unassembled WGS sequence"/>
</dbReference>
<dbReference type="PANTHER" id="PTHR10778:SF4">
    <property type="entry name" value="NUCLEOTIDE SUGAR TRANSPORTER SLC35B4"/>
    <property type="match status" value="1"/>
</dbReference>
<dbReference type="GO" id="GO:0005462">
    <property type="term" value="F:UDP-N-acetylglucosamine transmembrane transporter activity"/>
    <property type="evidence" value="ECO:0007669"/>
    <property type="project" value="TreeGrafter"/>
</dbReference>
<dbReference type="PANTHER" id="PTHR10778">
    <property type="entry name" value="SOLUTE CARRIER FAMILY 35 MEMBER B"/>
    <property type="match status" value="1"/>
</dbReference>
<feature type="transmembrane region" description="Helical" evidence="7">
    <location>
        <begin position="292"/>
        <end position="311"/>
    </location>
</feature>
<keyword evidence="9" id="KW-1185">Reference proteome</keyword>
<feature type="transmembrane region" description="Helical" evidence="7">
    <location>
        <begin position="323"/>
        <end position="344"/>
    </location>
</feature>
<feature type="transmembrane region" description="Helical" evidence="7">
    <location>
        <begin position="109"/>
        <end position="130"/>
    </location>
</feature>
<dbReference type="SUPFAM" id="SSF103481">
    <property type="entry name" value="Multidrug resistance efflux transporter EmrE"/>
    <property type="match status" value="1"/>
</dbReference>
<evidence type="ECO:0000256" key="3">
    <source>
        <dbReference type="ARBA" id="ARBA00022597"/>
    </source>
</evidence>
<organism evidence="8 9">
    <name type="scientific">Serendipita vermifera MAFF 305830</name>
    <dbReference type="NCBI Taxonomy" id="933852"/>
    <lineage>
        <taxon>Eukaryota</taxon>
        <taxon>Fungi</taxon>
        <taxon>Dikarya</taxon>
        <taxon>Basidiomycota</taxon>
        <taxon>Agaricomycotina</taxon>
        <taxon>Agaricomycetes</taxon>
        <taxon>Sebacinales</taxon>
        <taxon>Serendipitaceae</taxon>
        <taxon>Serendipita</taxon>
    </lineage>
</organism>
<gene>
    <name evidence="8" type="ORF">M408DRAFT_330181</name>
</gene>
<dbReference type="EMBL" id="KN824300">
    <property type="protein sequence ID" value="KIM27301.1"/>
    <property type="molecule type" value="Genomic_DNA"/>
</dbReference>
<evidence type="ECO:0000256" key="7">
    <source>
        <dbReference type="SAM" id="Phobius"/>
    </source>
</evidence>
<reference evidence="9" key="2">
    <citation type="submission" date="2015-01" db="EMBL/GenBank/DDBJ databases">
        <title>Evolutionary Origins and Diversification of the Mycorrhizal Mutualists.</title>
        <authorList>
            <consortium name="DOE Joint Genome Institute"/>
            <consortium name="Mycorrhizal Genomics Consortium"/>
            <person name="Kohler A."/>
            <person name="Kuo A."/>
            <person name="Nagy L.G."/>
            <person name="Floudas D."/>
            <person name="Copeland A."/>
            <person name="Barry K.W."/>
            <person name="Cichocki N."/>
            <person name="Veneault-Fourrey C."/>
            <person name="LaButti K."/>
            <person name="Lindquist E.A."/>
            <person name="Lipzen A."/>
            <person name="Lundell T."/>
            <person name="Morin E."/>
            <person name="Murat C."/>
            <person name="Riley R."/>
            <person name="Ohm R."/>
            <person name="Sun H."/>
            <person name="Tunlid A."/>
            <person name="Henrissat B."/>
            <person name="Grigoriev I.V."/>
            <person name="Hibbett D.S."/>
            <person name="Martin F."/>
        </authorList>
    </citation>
    <scope>NUCLEOTIDE SEQUENCE [LARGE SCALE GENOMIC DNA]</scope>
    <source>
        <strain evidence="9">MAFF 305830</strain>
    </source>
</reference>
<feature type="transmembrane region" description="Helical" evidence="7">
    <location>
        <begin position="136"/>
        <end position="153"/>
    </location>
</feature>
<dbReference type="HOGENOM" id="CLU_033007_1_1_1"/>